<dbReference type="PANTHER" id="PTHR33162:SF1">
    <property type="entry name" value="SEC-INDEPENDENT PROTEIN TRANSLOCASE PROTEIN TATA, CHLOROPLASTIC"/>
    <property type="match status" value="1"/>
</dbReference>
<evidence type="ECO:0000256" key="7">
    <source>
        <dbReference type="ARBA" id="ARBA00023136"/>
    </source>
</evidence>
<dbReference type="GO" id="GO:0043953">
    <property type="term" value="P:protein transport by the Tat complex"/>
    <property type="evidence" value="ECO:0007669"/>
    <property type="project" value="UniProtKB-UniRule"/>
</dbReference>
<evidence type="ECO:0000256" key="8">
    <source>
        <dbReference type="ARBA" id="ARBA00025340"/>
    </source>
</evidence>
<dbReference type="PRINTS" id="PR01506">
    <property type="entry name" value="TATBPROTEIN"/>
</dbReference>
<evidence type="ECO:0000256" key="4">
    <source>
        <dbReference type="ARBA" id="ARBA00022927"/>
    </source>
</evidence>
<keyword evidence="2 9" id="KW-0813">Transport</keyword>
<reference evidence="11" key="1">
    <citation type="submission" date="2020-02" db="EMBL/GenBank/DDBJ databases">
        <authorList>
            <person name="Meier V. D."/>
        </authorList>
    </citation>
    <scope>NUCLEOTIDE SEQUENCE</scope>
    <source>
        <strain evidence="11">AVDCRST_MAG88</strain>
    </source>
</reference>
<comment type="subunit">
    <text evidence="9">Forms a complex with TatC.</text>
</comment>
<dbReference type="GO" id="GO:0033281">
    <property type="term" value="C:TAT protein transport complex"/>
    <property type="evidence" value="ECO:0007669"/>
    <property type="project" value="UniProtKB-UniRule"/>
</dbReference>
<keyword evidence="3 9" id="KW-0812">Transmembrane</keyword>
<evidence type="ECO:0000256" key="10">
    <source>
        <dbReference type="SAM" id="MobiDB-lite"/>
    </source>
</evidence>
<feature type="compositionally biased region" description="Basic and acidic residues" evidence="10">
    <location>
        <begin position="251"/>
        <end position="267"/>
    </location>
</feature>
<dbReference type="AlphaFoldDB" id="A0A6J4VLU4"/>
<dbReference type="GO" id="GO:0006886">
    <property type="term" value="P:intracellular protein transport"/>
    <property type="evidence" value="ECO:0007669"/>
    <property type="project" value="UniProtKB-ARBA"/>
</dbReference>
<comment type="similarity">
    <text evidence="9">Belongs to the TatA/E family.</text>
</comment>
<organism evidence="11">
    <name type="scientific">uncultured Thermomicrobiales bacterium</name>
    <dbReference type="NCBI Taxonomy" id="1645740"/>
    <lineage>
        <taxon>Bacteria</taxon>
        <taxon>Pseudomonadati</taxon>
        <taxon>Thermomicrobiota</taxon>
        <taxon>Thermomicrobia</taxon>
        <taxon>Thermomicrobiales</taxon>
        <taxon>environmental samples</taxon>
    </lineage>
</organism>
<evidence type="ECO:0000256" key="3">
    <source>
        <dbReference type="ARBA" id="ARBA00022692"/>
    </source>
</evidence>
<dbReference type="EMBL" id="CADCWM010000798">
    <property type="protein sequence ID" value="CAA9580982.1"/>
    <property type="molecule type" value="Genomic_DNA"/>
</dbReference>
<protein>
    <recommendedName>
        <fullName evidence="9">Sec-independent protein translocase protein TatA</fullName>
    </recommendedName>
</protein>
<keyword evidence="5 9" id="KW-1133">Transmembrane helix</keyword>
<dbReference type="InterPro" id="IPR003369">
    <property type="entry name" value="TatA/B/E"/>
</dbReference>
<comment type="function">
    <text evidence="9">Part of the twin-arginine translocation (Tat) system that transports large folded proteins containing a characteristic twin-arginine motif in their signal peptide across membranes. TatA could form the protein-conducting channel of the Tat system.</text>
</comment>
<sequence length="288" mass="29828">MFGIGPMEMIAILVVALIIFGPQRLPEIGAQVGKAIRDFRRMSDDVTGEFQRTMTLDEPPPARTLTPTPVSGQEGAAAGHANGSHEVADTLGQALVAQTIPSEAPGSDLHTEVPPVASAETVGADGAEGTPVTPVATKADPLAGASFLDAPAATTTATEDDTSAAGETYVYRPTPIPGADEPLDVSVEPVAATEGDAVRTWSLDTAAPPSASADAWAAVATTEATAPLLVTTVPDESDETAQPVGVAVATDAERERGDEESIHDKVEAQVASSFQERRRRAVYNRPRK</sequence>
<keyword evidence="7 9" id="KW-0472">Membrane</keyword>
<dbReference type="Gene3D" id="1.20.5.3310">
    <property type="match status" value="1"/>
</dbReference>
<evidence type="ECO:0000256" key="9">
    <source>
        <dbReference type="HAMAP-Rule" id="MF_00236"/>
    </source>
</evidence>
<comment type="subcellular location">
    <subcellularLocation>
        <location evidence="9">Cell membrane</location>
        <topology evidence="9">Single-pass membrane protein</topology>
    </subcellularLocation>
    <subcellularLocation>
        <location evidence="1">Membrane</location>
        <topology evidence="1">Single-pass membrane protein</topology>
    </subcellularLocation>
</comment>
<evidence type="ECO:0000256" key="1">
    <source>
        <dbReference type="ARBA" id="ARBA00004167"/>
    </source>
</evidence>
<dbReference type="HAMAP" id="MF_00236">
    <property type="entry name" value="TatA_E"/>
    <property type="match status" value="1"/>
</dbReference>
<comment type="function">
    <text evidence="8">Part of the twin-arginine translocation (Tat) system that transports large folded proteins containing a characteristic twin-arginine motif in their signal peptide across the thylakoid membrane. Involved in delta pH-dependent protein transport required for chloroplast development, especially thylakoid membrane formation. TATC and TATB mediate precursor recognition, whereas TATA facilitates translocation.</text>
</comment>
<dbReference type="PANTHER" id="PTHR33162">
    <property type="entry name" value="SEC-INDEPENDENT PROTEIN TRANSLOCASE PROTEIN TATA, CHLOROPLASTIC"/>
    <property type="match status" value="1"/>
</dbReference>
<accession>A0A6J4VLU4</accession>
<name>A0A6J4VLU4_9BACT</name>
<keyword evidence="4 9" id="KW-0653">Protein transport</keyword>
<dbReference type="InterPro" id="IPR006312">
    <property type="entry name" value="TatA/E"/>
</dbReference>
<feature type="compositionally biased region" description="Basic residues" evidence="10">
    <location>
        <begin position="277"/>
        <end position="288"/>
    </location>
</feature>
<evidence type="ECO:0000256" key="5">
    <source>
        <dbReference type="ARBA" id="ARBA00022989"/>
    </source>
</evidence>
<gene>
    <name evidence="9" type="primary">tatA</name>
    <name evidence="11" type="ORF">AVDCRST_MAG88-3328</name>
</gene>
<keyword evidence="6 9" id="KW-0811">Translocation</keyword>
<dbReference type="Pfam" id="PF02416">
    <property type="entry name" value="TatA_B_E"/>
    <property type="match status" value="1"/>
</dbReference>
<evidence type="ECO:0000256" key="6">
    <source>
        <dbReference type="ARBA" id="ARBA00023010"/>
    </source>
</evidence>
<feature type="region of interest" description="Disordered" evidence="10">
    <location>
        <begin position="233"/>
        <end position="288"/>
    </location>
</feature>
<proteinExistence type="inferred from homology"/>
<evidence type="ECO:0000313" key="11">
    <source>
        <dbReference type="EMBL" id="CAA9580982.1"/>
    </source>
</evidence>
<keyword evidence="9" id="KW-1003">Cell membrane</keyword>
<evidence type="ECO:0000256" key="2">
    <source>
        <dbReference type="ARBA" id="ARBA00022448"/>
    </source>
</evidence>
<feature type="region of interest" description="Disordered" evidence="10">
    <location>
        <begin position="52"/>
        <end position="84"/>
    </location>
</feature>
<dbReference type="GO" id="GO:0008320">
    <property type="term" value="F:protein transmembrane transporter activity"/>
    <property type="evidence" value="ECO:0007669"/>
    <property type="project" value="UniProtKB-UniRule"/>
</dbReference>